<protein>
    <submittedName>
        <fullName evidence="2">SCFD2 protein</fullName>
    </submittedName>
</protein>
<evidence type="ECO:0000313" key="2">
    <source>
        <dbReference type="EMBL" id="KAG5308801.1"/>
    </source>
</evidence>
<dbReference type="InterPro" id="IPR027482">
    <property type="entry name" value="Sec1-like_dom2"/>
</dbReference>
<feature type="non-terminal residue" evidence="2">
    <location>
        <position position="670"/>
    </location>
</feature>
<comment type="caution">
    <text evidence="2">The sequence shown here is derived from an EMBL/GenBank/DDBJ whole genome shotgun (WGS) entry which is preliminary data.</text>
</comment>
<gene>
    <name evidence="2" type="primary">Scfd2</name>
    <name evidence="2" type="ORF">G6Z75_0004724</name>
</gene>
<keyword evidence="3" id="KW-1185">Reference proteome</keyword>
<feature type="non-terminal residue" evidence="2">
    <location>
        <position position="1"/>
    </location>
</feature>
<dbReference type="AlphaFoldDB" id="A0A836EBR7"/>
<dbReference type="Proteomes" id="UP000667349">
    <property type="component" value="Unassembled WGS sequence"/>
</dbReference>
<dbReference type="PANTHER" id="PTHR11679">
    <property type="entry name" value="VESICLE PROTEIN SORTING-ASSOCIATED"/>
    <property type="match status" value="1"/>
</dbReference>
<dbReference type="GO" id="GO:0016192">
    <property type="term" value="P:vesicle-mediated transport"/>
    <property type="evidence" value="ECO:0007669"/>
    <property type="project" value="InterPro"/>
</dbReference>
<sequence length="670" mass="75981">MEAINDVEQFLADIWHDIAGFVSESAVYIDHAATECLHWHTGGKIHSFFKDAGAMSVHELDMYNFRYVKVQNCKKVVIISTSTDLAFYQRTVKMMLEKNAFEHCTIITAAHSSVLNYEDSVSLEDRTDYTKLKRDVKSWMHSNQQLQDCSVTILFRPIFISLIDNSLFVTPPFSDLLSPLNNALLKNSQYAVDHFVSLFNSLLTYLNLKEDIYSIGKFSEYVAEKLETLPIAIDRRNSLVATKRKGVSLIFVDRVLDLCTSTSNNTESLLSRILCTLPHLPHHYNDVAINMSPLFCGPQEFIDVPGCLASNDKTLMNILITKKQKEVLATMNKILIDILSSKENLKLRENLKPKLATRISAHSLEKLVNKFKDIDDLHIISESSKKLQVVLGIIQALTSEKTSRLDLLISLEKLILQNIAVSRDSTSVLGQLSNIIKTREKRGLDTDNILALLVHIYALVGTEIQFSLQQEQQLKEAITDAIFEDITKLKENILNSKMSVYQQTLSLFDVTETESIKETSAKIANHIMKTLHEIAQQRAPLHNYTSMMSKSSSQEIVRRVGILQQLLTDILQPDKYELPDLHQRSPSNSEENLVLNIFDSLFSKGRIKHHPCDNNWIIIYVIGGITPEEIRETKEIISLFNSNCQITIAGSRLLNPLDIVEKVLLSSINY</sequence>
<dbReference type="InterPro" id="IPR001619">
    <property type="entry name" value="Sec1-like"/>
</dbReference>
<organism evidence="2 3">
    <name type="scientific">Acromyrmex insinuator</name>
    <dbReference type="NCBI Taxonomy" id="230686"/>
    <lineage>
        <taxon>Eukaryota</taxon>
        <taxon>Metazoa</taxon>
        <taxon>Ecdysozoa</taxon>
        <taxon>Arthropoda</taxon>
        <taxon>Hexapoda</taxon>
        <taxon>Insecta</taxon>
        <taxon>Pterygota</taxon>
        <taxon>Neoptera</taxon>
        <taxon>Endopterygota</taxon>
        <taxon>Hymenoptera</taxon>
        <taxon>Apocrita</taxon>
        <taxon>Aculeata</taxon>
        <taxon>Formicoidea</taxon>
        <taxon>Formicidae</taxon>
        <taxon>Myrmicinae</taxon>
        <taxon>Acromyrmex</taxon>
    </lineage>
</organism>
<dbReference type="EMBL" id="JAANHZ010000642">
    <property type="protein sequence ID" value="KAG5308801.1"/>
    <property type="molecule type" value="Genomic_DNA"/>
</dbReference>
<proteinExistence type="inferred from homology"/>
<name>A0A836EBR7_9HYME</name>
<reference evidence="2" key="1">
    <citation type="submission" date="2020-02" db="EMBL/GenBank/DDBJ databases">
        <title>Relaxed selection underlies rapid genomic changes in the transitions from sociality to social parasitism in ants.</title>
        <authorList>
            <person name="Bi X."/>
        </authorList>
    </citation>
    <scope>NUCLEOTIDE SEQUENCE</scope>
    <source>
        <strain evidence="2">BGI-DK2013a</strain>
        <tissue evidence="2">Whole body</tissue>
    </source>
</reference>
<dbReference type="SUPFAM" id="SSF56815">
    <property type="entry name" value="Sec1/munc18-like (SM) proteins"/>
    <property type="match status" value="1"/>
</dbReference>
<dbReference type="Gene3D" id="3.40.50.1910">
    <property type="match status" value="1"/>
</dbReference>
<comment type="similarity">
    <text evidence="1">Belongs to the STXBP/unc-18/SEC1 family.</text>
</comment>
<evidence type="ECO:0000256" key="1">
    <source>
        <dbReference type="ARBA" id="ARBA00009884"/>
    </source>
</evidence>
<dbReference type="InterPro" id="IPR036045">
    <property type="entry name" value="Sec1-like_sf"/>
</dbReference>
<accession>A0A836EBR7</accession>
<evidence type="ECO:0000313" key="3">
    <source>
        <dbReference type="Proteomes" id="UP000667349"/>
    </source>
</evidence>